<accession>A0A0E0MNI6</accession>
<dbReference type="Gene3D" id="3.80.10.10">
    <property type="entry name" value="Ribonuclease Inhibitor"/>
    <property type="match status" value="1"/>
</dbReference>
<dbReference type="GO" id="GO:0043531">
    <property type="term" value="F:ADP binding"/>
    <property type="evidence" value="ECO:0007669"/>
    <property type="project" value="InterPro"/>
</dbReference>
<keyword evidence="4" id="KW-0547">Nucleotide-binding</keyword>
<evidence type="ECO:0000256" key="5">
    <source>
        <dbReference type="ARBA" id="ARBA00022821"/>
    </source>
</evidence>
<evidence type="ECO:0000259" key="10">
    <source>
        <dbReference type="Pfam" id="PF23598"/>
    </source>
</evidence>
<name>A0A0E0MNI6_ORYPU</name>
<sequence length="1173" mass="132956">MEATVLSVGKSVLNGALDYTKSAIAEEVALQLGVERDQAFIRDELEMMNSFLMAAHDEQDSNKVAKTWVKQVRDVAYDVEDCLQDFAVRLGRKKPSWWLSPRTLRQRRRIAKEMKELRGKVEDVSQRNMRYQLIRGSVSGSKCAGNSMPGSTARATMSGMYEARWQQEKAKTDLVRLVNNKVEDCRVIAVWGTSASDPRETSIIGRAYDYLKRNSKFECCAWVDLMHPLKPTELLQSIVRQFYIRSLQEASEAKVLRRTAMMNGDSLAGAFNAYLRDKCYLIVLNDLSTIEEWEQIKTFFPENKKGSRLIVSTQQVEVASLCAGTENMEPEHIQLIPNQTLYAFHCKSAKDETNLLEPSSSLNSATSCGNNSTEGKVLTRKETMVAAFKESEVIGRVDEKAKIIELISTGSQQLEKISVWGMGGIGKTILVQEVYRSEKVKGIFDKLACVTIKRPFNPKELIRSLVKQLEDPKTSERKEIKRTVEKKEPSLADILEGKKYLIVLDDVLSTSEWDDIESHFPATETGSRIIVTTRSENVAKRCSGDEEGKRYKLSNLGEKDAKDLFMKKWSLQSGRVGGVLASQPKTSSEWRKLNEHISAELEMNPELETIRTVLDVSYDGLPYHLKSCFLYLSIFPGNHKISRGRLVRRWTAEGYSREVFEKSAEEIADSYFFELRDRSMIVPAQYSIKSSRGTESCQVHDLMRDIAIKKSKEENLVLRLDGGCRLHSRATVRHLAITSSSWEGGEGELETTVDMSRIRSLTVFGEWKPFFISEKMRLLRVLDLEDTQGVGDHQIKQIGKLLHLKFLSLIGCDITCLPESLGNLWQLETLDLRRTKIVKLPKTIVNLQKLNYLRSGDRKGHIYQKIAEKLPELMRNRLCILTAGFVMRCLRCSAVAFNAWEADMNTCKVRSAHHIIDMRLDRHGVLAPRGLRRLTALRTLDVVNITKERMALEDIKSLTQLRKFGVIGVNKKNSRKFFSSLAALSHLESLSVHSEGEPGLSGCLEGDDKFSPPKDLKSLKLHGNLVKLPKWIQQLNNLVKLTLSSTRLKDHRAAPQVLGELPNLAILRLWNKSFDGGELHFPKGSFVSLIVLELISLSDIKYVKFEQGAADKLELMLLIVEGELKMYGLKSLPSIKEVQLNDFSKTLEEKERMKEDLLAQLSENPNRPILKAR</sequence>
<feature type="domain" description="Disease resistance protein winged helix" evidence="9">
    <location>
        <begin position="634"/>
        <end position="707"/>
    </location>
</feature>
<dbReference type="SUPFAM" id="SSF52540">
    <property type="entry name" value="P-loop containing nucleoside triphosphate hydrolases"/>
    <property type="match status" value="2"/>
</dbReference>
<comment type="similarity">
    <text evidence="1">Belongs to the disease resistance NB-LRR family.</text>
</comment>
<dbReference type="GO" id="GO:0009626">
    <property type="term" value="P:plant-type hypersensitive response"/>
    <property type="evidence" value="ECO:0007669"/>
    <property type="project" value="UniProtKB-ARBA"/>
</dbReference>
<dbReference type="Pfam" id="PF00931">
    <property type="entry name" value="NB-ARC"/>
    <property type="match status" value="2"/>
</dbReference>
<reference evidence="11" key="2">
    <citation type="submission" date="2018-05" db="EMBL/GenBank/DDBJ databases">
        <title>OpunRS2 (Oryza punctata Reference Sequence Version 2).</title>
        <authorList>
            <person name="Zhang J."/>
            <person name="Kudrna D."/>
            <person name="Lee S."/>
            <person name="Talag J."/>
            <person name="Welchert J."/>
            <person name="Wing R.A."/>
        </authorList>
    </citation>
    <scope>NUCLEOTIDE SEQUENCE [LARGE SCALE GENOMIC DNA]</scope>
</reference>
<dbReference type="GO" id="GO:0002758">
    <property type="term" value="P:innate immune response-activating signaling pathway"/>
    <property type="evidence" value="ECO:0007669"/>
    <property type="project" value="UniProtKB-ARBA"/>
</dbReference>
<dbReference type="PANTHER" id="PTHR23155">
    <property type="entry name" value="DISEASE RESISTANCE PROTEIN RP"/>
    <property type="match status" value="1"/>
</dbReference>
<dbReference type="Gene3D" id="1.10.10.10">
    <property type="entry name" value="Winged helix-like DNA-binding domain superfamily/Winged helix DNA-binding domain"/>
    <property type="match status" value="1"/>
</dbReference>
<proteinExistence type="inferred from homology"/>
<feature type="domain" description="Disease resistance N-terminal" evidence="8">
    <location>
        <begin position="13"/>
        <end position="99"/>
    </location>
</feature>
<keyword evidence="3" id="KW-0677">Repeat</keyword>
<dbReference type="AlphaFoldDB" id="A0A0E0MNI6"/>
<dbReference type="Gene3D" id="3.40.50.300">
    <property type="entry name" value="P-loop containing nucleotide triphosphate hydrolases"/>
    <property type="match status" value="2"/>
</dbReference>
<dbReference type="PANTHER" id="PTHR23155:SF1114">
    <property type="entry name" value="OS02G0475500 PROTEIN"/>
    <property type="match status" value="1"/>
</dbReference>
<reference evidence="11" key="1">
    <citation type="submission" date="2015-04" db="UniProtKB">
        <authorList>
            <consortium name="EnsemblPlants"/>
        </authorList>
    </citation>
    <scope>IDENTIFICATION</scope>
</reference>
<evidence type="ECO:0000256" key="2">
    <source>
        <dbReference type="ARBA" id="ARBA00022614"/>
    </source>
</evidence>
<dbReference type="Pfam" id="PF18052">
    <property type="entry name" value="Rx_N"/>
    <property type="match status" value="1"/>
</dbReference>
<dbReference type="InterPro" id="IPR055414">
    <property type="entry name" value="LRR_R13L4/SHOC2-like"/>
</dbReference>
<dbReference type="CDD" id="cd14798">
    <property type="entry name" value="RX-CC_like"/>
    <property type="match status" value="1"/>
</dbReference>
<dbReference type="SUPFAM" id="SSF52058">
    <property type="entry name" value="L domain-like"/>
    <property type="match status" value="1"/>
</dbReference>
<dbReference type="InterPro" id="IPR032675">
    <property type="entry name" value="LRR_dom_sf"/>
</dbReference>
<dbReference type="EnsemblPlants" id="OPUNC12G14080.1">
    <property type="protein sequence ID" value="OPUNC12G14080.1"/>
    <property type="gene ID" value="OPUNC12G14080"/>
</dbReference>
<protein>
    <submittedName>
        <fullName evidence="11">Uncharacterized protein</fullName>
    </submittedName>
</protein>
<dbReference type="OMA" id="SKFECCA"/>
<dbReference type="InterPro" id="IPR036388">
    <property type="entry name" value="WH-like_DNA-bd_sf"/>
</dbReference>
<dbReference type="STRING" id="4537.A0A0E0MNI6"/>
<evidence type="ECO:0000256" key="4">
    <source>
        <dbReference type="ARBA" id="ARBA00022741"/>
    </source>
</evidence>
<feature type="domain" description="NB-ARC" evidence="7">
    <location>
        <begin position="400"/>
        <end position="568"/>
    </location>
</feature>
<evidence type="ECO:0000256" key="6">
    <source>
        <dbReference type="ARBA" id="ARBA00023054"/>
    </source>
</evidence>
<dbReference type="InterPro" id="IPR002182">
    <property type="entry name" value="NB-ARC"/>
</dbReference>
<feature type="domain" description="Disease resistance R13L4/SHOC-2-like LRR" evidence="10">
    <location>
        <begin position="758"/>
        <end position="858"/>
    </location>
</feature>
<dbReference type="InterPro" id="IPR058922">
    <property type="entry name" value="WHD_DRP"/>
</dbReference>
<keyword evidence="6" id="KW-0175">Coiled coil</keyword>
<evidence type="ECO:0000259" key="9">
    <source>
        <dbReference type="Pfam" id="PF23559"/>
    </source>
</evidence>
<dbReference type="Pfam" id="PF23598">
    <property type="entry name" value="LRR_14"/>
    <property type="match status" value="2"/>
</dbReference>
<evidence type="ECO:0000256" key="3">
    <source>
        <dbReference type="ARBA" id="ARBA00022737"/>
    </source>
</evidence>
<keyword evidence="12" id="KW-1185">Reference proteome</keyword>
<evidence type="ECO:0000256" key="1">
    <source>
        <dbReference type="ARBA" id="ARBA00008894"/>
    </source>
</evidence>
<evidence type="ECO:0000313" key="11">
    <source>
        <dbReference type="EnsemblPlants" id="OPUNC12G14080.1"/>
    </source>
</evidence>
<dbReference type="HOGENOM" id="CLU_000837_14_1_1"/>
<dbReference type="Pfam" id="PF23559">
    <property type="entry name" value="WHD_DRP"/>
    <property type="match status" value="1"/>
</dbReference>
<organism evidence="11">
    <name type="scientific">Oryza punctata</name>
    <name type="common">Red rice</name>
    <dbReference type="NCBI Taxonomy" id="4537"/>
    <lineage>
        <taxon>Eukaryota</taxon>
        <taxon>Viridiplantae</taxon>
        <taxon>Streptophyta</taxon>
        <taxon>Embryophyta</taxon>
        <taxon>Tracheophyta</taxon>
        <taxon>Spermatophyta</taxon>
        <taxon>Magnoliopsida</taxon>
        <taxon>Liliopsida</taxon>
        <taxon>Poales</taxon>
        <taxon>Poaceae</taxon>
        <taxon>BOP clade</taxon>
        <taxon>Oryzoideae</taxon>
        <taxon>Oryzeae</taxon>
        <taxon>Oryzinae</taxon>
        <taxon>Oryza</taxon>
    </lineage>
</organism>
<keyword evidence="2" id="KW-0433">Leucine-rich repeat</keyword>
<dbReference type="Proteomes" id="UP000026962">
    <property type="component" value="Chromosome 12"/>
</dbReference>
<dbReference type="GO" id="GO:0042742">
    <property type="term" value="P:defense response to bacterium"/>
    <property type="evidence" value="ECO:0007669"/>
    <property type="project" value="UniProtKB-ARBA"/>
</dbReference>
<keyword evidence="5" id="KW-0611">Plant defense</keyword>
<dbReference type="Gene3D" id="1.20.5.4130">
    <property type="match status" value="1"/>
</dbReference>
<evidence type="ECO:0000259" key="8">
    <source>
        <dbReference type="Pfam" id="PF18052"/>
    </source>
</evidence>
<dbReference type="FunFam" id="1.10.10.10:FF:000322">
    <property type="entry name" value="Probable disease resistance protein At1g63360"/>
    <property type="match status" value="1"/>
</dbReference>
<feature type="domain" description="NB-ARC" evidence="7">
    <location>
        <begin position="209"/>
        <end position="348"/>
    </location>
</feature>
<dbReference type="InterPro" id="IPR044974">
    <property type="entry name" value="Disease_R_plants"/>
</dbReference>
<evidence type="ECO:0000259" key="7">
    <source>
        <dbReference type="Pfam" id="PF00931"/>
    </source>
</evidence>
<evidence type="ECO:0000313" key="12">
    <source>
        <dbReference type="Proteomes" id="UP000026962"/>
    </source>
</evidence>
<dbReference type="InterPro" id="IPR027417">
    <property type="entry name" value="P-loop_NTPase"/>
</dbReference>
<dbReference type="eggNOG" id="KOG4658">
    <property type="taxonomic scope" value="Eukaryota"/>
</dbReference>
<dbReference type="InterPro" id="IPR041118">
    <property type="entry name" value="Rx_N"/>
</dbReference>
<feature type="domain" description="Disease resistance R13L4/SHOC-2-like LRR" evidence="10">
    <location>
        <begin position="924"/>
        <end position="1169"/>
    </location>
</feature>
<dbReference type="Gramene" id="OPUNC12G14080.1">
    <property type="protein sequence ID" value="OPUNC12G14080.1"/>
    <property type="gene ID" value="OPUNC12G14080"/>
</dbReference>
<dbReference type="InterPro" id="IPR038005">
    <property type="entry name" value="RX-like_CC"/>
</dbReference>
<dbReference type="PRINTS" id="PR00364">
    <property type="entry name" value="DISEASERSIST"/>
</dbReference>